<dbReference type="Proteomes" id="UP000238196">
    <property type="component" value="Unassembled WGS sequence"/>
</dbReference>
<dbReference type="Pfam" id="PF03466">
    <property type="entry name" value="LysR_substrate"/>
    <property type="match status" value="1"/>
</dbReference>
<dbReference type="PANTHER" id="PTHR30126">
    <property type="entry name" value="HTH-TYPE TRANSCRIPTIONAL REGULATOR"/>
    <property type="match status" value="1"/>
</dbReference>
<dbReference type="Pfam" id="PF00126">
    <property type="entry name" value="HTH_1"/>
    <property type="match status" value="1"/>
</dbReference>
<evidence type="ECO:0000256" key="2">
    <source>
        <dbReference type="ARBA" id="ARBA00023015"/>
    </source>
</evidence>
<dbReference type="GO" id="GO:0019344">
    <property type="term" value="P:cysteine biosynthetic process"/>
    <property type="evidence" value="ECO:0007669"/>
    <property type="project" value="TreeGrafter"/>
</dbReference>
<name>A0A2S5KHM0_9PROT</name>
<evidence type="ECO:0000256" key="3">
    <source>
        <dbReference type="ARBA" id="ARBA00023125"/>
    </source>
</evidence>
<dbReference type="PRINTS" id="PR00039">
    <property type="entry name" value="HTHLYSR"/>
</dbReference>
<dbReference type="PROSITE" id="PS50931">
    <property type="entry name" value="HTH_LYSR"/>
    <property type="match status" value="1"/>
</dbReference>
<dbReference type="InterPro" id="IPR005119">
    <property type="entry name" value="LysR_subst-bd"/>
</dbReference>
<gene>
    <name evidence="6" type="ORF">C4K68_26550</name>
</gene>
<evidence type="ECO:0000256" key="1">
    <source>
        <dbReference type="ARBA" id="ARBA00009437"/>
    </source>
</evidence>
<dbReference type="AlphaFoldDB" id="A0A2S5KHM0"/>
<keyword evidence="2" id="KW-0805">Transcription regulation</keyword>
<dbReference type="Gene3D" id="1.10.10.10">
    <property type="entry name" value="Winged helix-like DNA-binding domain superfamily/Winged helix DNA-binding domain"/>
    <property type="match status" value="1"/>
</dbReference>
<dbReference type="Gene3D" id="3.40.190.10">
    <property type="entry name" value="Periplasmic binding protein-like II"/>
    <property type="match status" value="2"/>
</dbReference>
<dbReference type="PANTHER" id="PTHR30126:SF6">
    <property type="entry name" value="HTH-TYPE TRANSCRIPTIONAL REGULATOR CYSB-RELATED"/>
    <property type="match status" value="1"/>
</dbReference>
<protein>
    <submittedName>
        <fullName evidence="6">Transcriptional regulator</fullName>
    </submittedName>
</protein>
<dbReference type="SUPFAM" id="SSF53850">
    <property type="entry name" value="Periplasmic binding protein-like II"/>
    <property type="match status" value="1"/>
</dbReference>
<evidence type="ECO:0000256" key="4">
    <source>
        <dbReference type="ARBA" id="ARBA00023163"/>
    </source>
</evidence>
<dbReference type="InterPro" id="IPR037423">
    <property type="entry name" value="CysB_PBP2"/>
</dbReference>
<reference evidence="6 7" key="1">
    <citation type="submission" date="2018-02" db="EMBL/GenBank/DDBJ databases">
        <title>novel marine gammaproteobacteria from coastal saline agro ecosystem.</title>
        <authorList>
            <person name="Krishnan R."/>
            <person name="Ramesh Kumar N."/>
        </authorList>
    </citation>
    <scope>NUCLEOTIDE SEQUENCE [LARGE SCALE GENOMIC DNA]</scope>
    <source>
        <strain evidence="6 7">228</strain>
    </source>
</reference>
<comment type="similarity">
    <text evidence="1">Belongs to the LysR transcriptional regulatory family.</text>
</comment>
<dbReference type="NCBIfam" id="NF009327">
    <property type="entry name" value="PRK12684.1"/>
    <property type="match status" value="1"/>
</dbReference>
<dbReference type="CDD" id="cd08413">
    <property type="entry name" value="PBP2_CysB_like"/>
    <property type="match status" value="1"/>
</dbReference>
<keyword evidence="3" id="KW-0238">DNA-binding</keyword>
<comment type="caution">
    <text evidence="6">The sequence shown here is derived from an EMBL/GenBank/DDBJ whole genome shotgun (WGS) entry which is preliminary data.</text>
</comment>
<dbReference type="EMBL" id="PRLP01000150">
    <property type="protein sequence ID" value="PPC74304.1"/>
    <property type="molecule type" value="Genomic_DNA"/>
</dbReference>
<dbReference type="SUPFAM" id="SSF46785">
    <property type="entry name" value="Winged helix' DNA-binding domain"/>
    <property type="match status" value="1"/>
</dbReference>
<dbReference type="InterPro" id="IPR036388">
    <property type="entry name" value="WH-like_DNA-bd_sf"/>
</dbReference>
<accession>A0A2S5KHM0</accession>
<evidence type="ECO:0000313" key="6">
    <source>
        <dbReference type="EMBL" id="PPC74304.1"/>
    </source>
</evidence>
<proteinExistence type="inferred from homology"/>
<organism evidence="6 7">
    <name type="scientific">Proteobacteria bacterium 228</name>
    <dbReference type="NCBI Taxonomy" id="2083153"/>
    <lineage>
        <taxon>Bacteria</taxon>
        <taxon>Pseudomonadati</taxon>
        <taxon>Pseudomonadota</taxon>
    </lineage>
</organism>
<evidence type="ECO:0000259" key="5">
    <source>
        <dbReference type="PROSITE" id="PS50931"/>
    </source>
</evidence>
<dbReference type="GO" id="GO:0000976">
    <property type="term" value="F:transcription cis-regulatory region binding"/>
    <property type="evidence" value="ECO:0007669"/>
    <property type="project" value="TreeGrafter"/>
</dbReference>
<evidence type="ECO:0000313" key="7">
    <source>
        <dbReference type="Proteomes" id="UP000238196"/>
    </source>
</evidence>
<sequence length="314" mass="35049">MNLQQLRIVRETARRQFNLTDVANALYTSQSGVSKHLKDLEEELGVELFERKGKRLLGLTAPGAQLLGMAERILLEAENMKRLARQYVQQDEGRLAIATTHTQARYALPRIIKAFKLEFPKVHLELHQCGPDEIVSLLKAGQVDIGIATEALPNEGNAFVCFPFYSWQHSVVVPCDHPLTRLSQPTLADLADYPVITYHDGYTGRTRIDAVFADAGLTPDVVMSAVDADVIKTYVELGMGIGIIASMAYTAERDTLLQRLPVESLFSLNTTQIALRRGHFLRQYAYRFLNYCSDELDQDSVQQALASAEPGQRG</sequence>
<dbReference type="OrthoDB" id="5297026at2"/>
<keyword evidence="4" id="KW-0804">Transcription</keyword>
<dbReference type="GO" id="GO:0003700">
    <property type="term" value="F:DNA-binding transcription factor activity"/>
    <property type="evidence" value="ECO:0007669"/>
    <property type="project" value="InterPro"/>
</dbReference>
<dbReference type="InterPro" id="IPR000847">
    <property type="entry name" value="LysR_HTH_N"/>
</dbReference>
<dbReference type="InterPro" id="IPR036390">
    <property type="entry name" value="WH_DNA-bd_sf"/>
</dbReference>
<feature type="domain" description="HTH lysR-type" evidence="5">
    <location>
        <begin position="1"/>
        <end position="59"/>
    </location>
</feature>